<keyword evidence="2" id="KW-1185">Reference proteome</keyword>
<proteinExistence type="predicted"/>
<accession>A0ABY0QH70</accession>
<sequence length="38" mass="4609">MPFPFCFLMFSYAIWQASIDRAFELNPFEVRYARTEDV</sequence>
<name>A0ABY0QH70_9BRAD</name>
<gene>
    <name evidence="1" type="ORF">SAMN05444163_8059</name>
</gene>
<evidence type="ECO:0000313" key="2">
    <source>
        <dbReference type="Proteomes" id="UP000198803"/>
    </source>
</evidence>
<organism evidence="1 2">
    <name type="scientific">Bradyrhizobium ottawaense</name>
    <dbReference type="NCBI Taxonomy" id="931866"/>
    <lineage>
        <taxon>Bacteria</taxon>
        <taxon>Pseudomonadati</taxon>
        <taxon>Pseudomonadota</taxon>
        <taxon>Alphaproteobacteria</taxon>
        <taxon>Hyphomicrobiales</taxon>
        <taxon>Nitrobacteraceae</taxon>
        <taxon>Bradyrhizobium</taxon>
    </lineage>
</organism>
<dbReference type="Proteomes" id="UP000198803">
    <property type="component" value="Chromosome I"/>
</dbReference>
<evidence type="ECO:0000313" key="1">
    <source>
        <dbReference type="EMBL" id="SDK41607.1"/>
    </source>
</evidence>
<dbReference type="EMBL" id="LT629693">
    <property type="protein sequence ID" value="SDK41607.1"/>
    <property type="molecule type" value="Genomic_DNA"/>
</dbReference>
<reference evidence="1 2" key="1">
    <citation type="submission" date="2016-10" db="EMBL/GenBank/DDBJ databases">
        <authorList>
            <person name="Varghese N."/>
            <person name="Submissions S."/>
        </authorList>
    </citation>
    <scope>NUCLEOTIDE SEQUENCE [LARGE SCALE GENOMIC DNA]</scope>
    <source>
        <strain evidence="1 2">GAS524</strain>
    </source>
</reference>
<protein>
    <submittedName>
        <fullName evidence="1">Uncharacterized protein</fullName>
    </submittedName>
</protein>